<proteinExistence type="inferred from homology"/>
<dbReference type="GO" id="GO:0005737">
    <property type="term" value="C:cytoplasm"/>
    <property type="evidence" value="ECO:0007669"/>
    <property type="project" value="UniProtKB-ARBA"/>
</dbReference>
<dbReference type="Proteomes" id="UP000315017">
    <property type="component" value="Chromosome"/>
</dbReference>
<dbReference type="Gene3D" id="3.30.1320.10">
    <property type="match status" value="1"/>
</dbReference>
<dbReference type="PANTHER" id="PTHR12919">
    <property type="entry name" value="30S RIBOSOMAL PROTEIN S16"/>
    <property type="match status" value="1"/>
</dbReference>
<gene>
    <name evidence="3 5" type="primary">rpsP</name>
    <name evidence="5" type="ORF">ETAA8_48950</name>
</gene>
<dbReference type="KEGG" id="aagg:ETAA8_48950"/>
<reference evidence="5 6" key="1">
    <citation type="submission" date="2019-02" db="EMBL/GenBank/DDBJ databases">
        <title>Deep-cultivation of Planctomycetes and their phenomic and genomic characterization uncovers novel biology.</title>
        <authorList>
            <person name="Wiegand S."/>
            <person name="Jogler M."/>
            <person name="Boedeker C."/>
            <person name="Pinto D."/>
            <person name="Vollmers J."/>
            <person name="Rivas-Marin E."/>
            <person name="Kohn T."/>
            <person name="Peeters S.H."/>
            <person name="Heuer A."/>
            <person name="Rast P."/>
            <person name="Oberbeckmann S."/>
            <person name="Bunk B."/>
            <person name="Jeske O."/>
            <person name="Meyerdierks A."/>
            <person name="Storesund J.E."/>
            <person name="Kallscheuer N."/>
            <person name="Luecker S."/>
            <person name="Lage O.M."/>
            <person name="Pohl T."/>
            <person name="Merkel B.J."/>
            <person name="Hornburger P."/>
            <person name="Mueller R.-W."/>
            <person name="Bruemmer F."/>
            <person name="Labrenz M."/>
            <person name="Spormann A.M."/>
            <person name="Op den Camp H."/>
            <person name="Overmann J."/>
            <person name="Amann R."/>
            <person name="Jetten M.S.M."/>
            <person name="Mascher T."/>
            <person name="Medema M.H."/>
            <person name="Devos D.P."/>
            <person name="Kaster A.-K."/>
            <person name="Ovreas L."/>
            <person name="Rohde M."/>
            <person name="Galperin M.Y."/>
            <person name="Jogler C."/>
        </authorList>
    </citation>
    <scope>NUCLEOTIDE SEQUENCE [LARGE SCALE GENOMIC DNA]</scope>
    <source>
        <strain evidence="5 6">ETA_A8</strain>
    </source>
</reference>
<evidence type="ECO:0000313" key="6">
    <source>
        <dbReference type="Proteomes" id="UP000315017"/>
    </source>
</evidence>
<evidence type="ECO:0000256" key="4">
    <source>
        <dbReference type="SAM" id="MobiDB-lite"/>
    </source>
</evidence>
<dbReference type="GO" id="GO:0006412">
    <property type="term" value="P:translation"/>
    <property type="evidence" value="ECO:0007669"/>
    <property type="project" value="UniProtKB-UniRule"/>
</dbReference>
<feature type="region of interest" description="Disordered" evidence="4">
    <location>
        <begin position="97"/>
        <end position="137"/>
    </location>
</feature>
<dbReference type="InterPro" id="IPR023803">
    <property type="entry name" value="Ribosomal_bS16_dom_sf"/>
</dbReference>
<dbReference type="HAMAP" id="MF_00385">
    <property type="entry name" value="Ribosomal_bS16"/>
    <property type="match status" value="1"/>
</dbReference>
<dbReference type="InterPro" id="IPR000307">
    <property type="entry name" value="Ribosomal_bS16"/>
</dbReference>
<evidence type="ECO:0000313" key="5">
    <source>
        <dbReference type="EMBL" id="QDU29780.1"/>
    </source>
</evidence>
<organism evidence="5 6">
    <name type="scientific">Anatilimnocola aggregata</name>
    <dbReference type="NCBI Taxonomy" id="2528021"/>
    <lineage>
        <taxon>Bacteria</taxon>
        <taxon>Pseudomonadati</taxon>
        <taxon>Planctomycetota</taxon>
        <taxon>Planctomycetia</taxon>
        <taxon>Pirellulales</taxon>
        <taxon>Pirellulaceae</taxon>
        <taxon>Anatilimnocola</taxon>
    </lineage>
</organism>
<name>A0A517YHR5_9BACT</name>
<evidence type="ECO:0000256" key="3">
    <source>
        <dbReference type="HAMAP-Rule" id="MF_00385"/>
    </source>
</evidence>
<dbReference type="GO" id="GO:0003735">
    <property type="term" value="F:structural constituent of ribosome"/>
    <property type="evidence" value="ECO:0007669"/>
    <property type="project" value="InterPro"/>
</dbReference>
<comment type="similarity">
    <text evidence="3">Belongs to the bacterial ribosomal protein bS16 family.</text>
</comment>
<accession>A0A517YHR5</accession>
<keyword evidence="1 3" id="KW-0689">Ribosomal protein</keyword>
<keyword evidence="6" id="KW-1185">Reference proteome</keyword>
<evidence type="ECO:0000256" key="1">
    <source>
        <dbReference type="ARBA" id="ARBA00022980"/>
    </source>
</evidence>
<dbReference type="AlphaFoldDB" id="A0A517YHR5"/>
<dbReference type="Pfam" id="PF00886">
    <property type="entry name" value="Ribosomal_S16"/>
    <property type="match status" value="1"/>
</dbReference>
<feature type="compositionally biased region" description="Pro residues" evidence="4">
    <location>
        <begin position="103"/>
        <end position="113"/>
    </location>
</feature>
<keyword evidence="2 3" id="KW-0687">Ribonucleoprotein</keyword>
<dbReference type="GO" id="GO:0015935">
    <property type="term" value="C:small ribosomal subunit"/>
    <property type="evidence" value="ECO:0007669"/>
    <property type="project" value="TreeGrafter"/>
</dbReference>
<dbReference type="SUPFAM" id="SSF54565">
    <property type="entry name" value="Ribosomal protein S16"/>
    <property type="match status" value="1"/>
</dbReference>
<feature type="compositionally biased region" description="Low complexity" evidence="4">
    <location>
        <begin position="117"/>
        <end position="137"/>
    </location>
</feature>
<sequence>MAVRIRMKKLGRKHRPYFRICAIESRNPRDGKVLEELGSYDPMVKDTDARALLKGERINYWISVGALPSDNVRVLIKKYGTNGTHLAEQAAALERLKVSRPTAPAPWTPPPKPAEPEAPAAEAAPAEGEPAAAEAAG</sequence>
<protein>
    <recommendedName>
        <fullName evidence="3">Small ribosomal subunit protein bS16</fullName>
    </recommendedName>
</protein>
<dbReference type="EMBL" id="CP036274">
    <property type="protein sequence ID" value="QDU29780.1"/>
    <property type="molecule type" value="Genomic_DNA"/>
</dbReference>
<evidence type="ECO:0000256" key="2">
    <source>
        <dbReference type="ARBA" id="ARBA00023274"/>
    </source>
</evidence>
<dbReference type="PANTHER" id="PTHR12919:SF20">
    <property type="entry name" value="SMALL RIBOSOMAL SUBUNIT PROTEIN BS16M"/>
    <property type="match status" value="1"/>
</dbReference>
<dbReference type="RefSeq" id="WP_238397545.1">
    <property type="nucleotide sequence ID" value="NZ_CP036274.1"/>
</dbReference>
<dbReference type="NCBIfam" id="TIGR00002">
    <property type="entry name" value="S16"/>
    <property type="match status" value="1"/>
</dbReference>